<organism evidence="1 2">
    <name type="scientific">Zasmidium cellare</name>
    <name type="common">Wine cellar mold</name>
    <name type="synonym">Racodium cellare</name>
    <dbReference type="NCBI Taxonomy" id="395010"/>
    <lineage>
        <taxon>Eukaryota</taxon>
        <taxon>Fungi</taxon>
        <taxon>Dikarya</taxon>
        <taxon>Ascomycota</taxon>
        <taxon>Pezizomycotina</taxon>
        <taxon>Dothideomycetes</taxon>
        <taxon>Dothideomycetidae</taxon>
        <taxon>Mycosphaerellales</taxon>
        <taxon>Mycosphaerellaceae</taxon>
        <taxon>Zasmidium</taxon>
    </lineage>
</organism>
<sequence length="155" mass="17704">MHGDNHMLFTRCKTPRPTKGHIFCNAFTSIEKLHDESASYSPIKVSDELVQILSSDRPPTIKDLMRLPTKVLKQWAVHLLIFEKDECRPEYYTGVGRDKGGVQRRFGQYDSGRCPIFIEEMIRQGYEITHRVLLCEAPAPEPGKATHDLIYTGVS</sequence>
<evidence type="ECO:0000313" key="1">
    <source>
        <dbReference type="EMBL" id="KAK4502401.1"/>
    </source>
</evidence>
<dbReference type="EMBL" id="JAXOVC010000004">
    <property type="protein sequence ID" value="KAK4502401.1"/>
    <property type="molecule type" value="Genomic_DNA"/>
</dbReference>
<proteinExistence type="predicted"/>
<accession>A0ABR0EML7</accession>
<protein>
    <submittedName>
        <fullName evidence="1">Uncharacterized protein</fullName>
    </submittedName>
</protein>
<keyword evidence="2" id="KW-1185">Reference proteome</keyword>
<gene>
    <name evidence="1" type="ORF">PRZ48_005826</name>
</gene>
<name>A0ABR0EML7_ZASCE</name>
<dbReference type="Proteomes" id="UP001305779">
    <property type="component" value="Unassembled WGS sequence"/>
</dbReference>
<reference evidence="1 2" key="1">
    <citation type="journal article" date="2023" name="G3 (Bethesda)">
        <title>A chromosome-level genome assembly of Zasmidium syzygii isolated from banana leaves.</title>
        <authorList>
            <person name="van Westerhoven A.C."/>
            <person name="Mehrabi R."/>
            <person name="Talebi R."/>
            <person name="Steentjes M.B.F."/>
            <person name="Corcolon B."/>
            <person name="Chong P.A."/>
            <person name="Kema G.H.J."/>
            <person name="Seidl M.F."/>
        </authorList>
    </citation>
    <scope>NUCLEOTIDE SEQUENCE [LARGE SCALE GENOMIC DNA]</scope>
    <source>
        <strain evidence="1 2">P124</strain>
    </source>
</reference>
<comment type="caution">
    <text evidence="1">The sequence shown here is derived from an EMBL/GenBank/DDBJ whole genome shotgun (WGS) entry which is preliminary data.</text>
</comment>
<evidence type="ECO:0000313" key="2">
    <source>
        <dbReference type="Proteomes" id="UP001305779"/>
    </source>
</evidence>